<dbReference type="Proteomes" id="UP000005380">
    <property type="component" value="Chromosome"/>
</dbReference>
<keyword evidence="10 16" id="KW-0418">Kinase</keyword>
<keyword evidence="8 16" id="KW-0808">Transferase</keyword>
<keyword evidence="13 16" id="KW-0173">Coenzyme A biosynthesis</keyword>
<protein>
    <recommendedName>
        <fullName evidence="15 16">Type III pantothenate kinase</fullName>
        <ecNumber evidence="6 16">2.7.1.33</ecNumber>
    </recommendedName>
    <alternativeName>
        <fullName evidence="16">PanK-III</fullName>
    </alternativeName>
    <alternativeName>
        <fullName evidence="16">Pantothenic acid kinase</fullName>
    </alternativeName>
</protein>
<dbReference type="PANTHER" id="PTHR34265:SF1">
    <property type="entry name" value="TYPE III PANTOTHENATE KINASE"/>
    <property type="match status" value="1"/>
</dbReference>
<comment type="pathway">
    <text evidence="4 16">Cofactor biosynthesis; coenzyme A biosynthesis; CoA from (R)-pantothenate: step 1/5.</text>
</comment>
<evidence type="ECO:0000256" key="3">
    <source>
        <dbReference type="ARBA" id="ARBA00004496"/>
    </source>
</evidence>
<feature type="binding site" evidence="16">
    <location>
        <position position="128"/>
    </location>
    <ligand>
        <name>K(+)</name>
        <dbReference type="ChEBI" id="CHEBI:29103"/>
    </ligand>
</feature>
<evidence type="ECO:0000256" key="16">
    <source>
        <dbReference type="HAMAP-Rule" id="MF_01274"/>
    </source>
</evidence>
<name>W0DY55_9GAMM</name>
<comment type="cofactor">
    <cofactor evidence="16">
        <name>NH4(+)</name>
        <dbReference type="ChEBI" id="CHEBI:28938"/>
    </cofactor>
    <cofactor evidence="16">
        <name>K(+)</name>
        <dbReference type="ChEBI" id="CHEBI:29103"/>
    </cofactor>
    <text evidence="16">A monovalent cation. Ammonium or potassium.</text>
</comment>
<feature type="binding site" evidence="16">
    <location>
        <position position="99"/>
    </location>
    <ligand>
        <name>substrate</name>
    </ligand>
</feature>
<evidence type="ECO:0000256" key="10">
    <source>
        <dbReference type="ARBA" id="ARBA00022777"/>
    </source>
</evidence>
<keyword evidence="16" id="KW-0479">Metal-binding</keyword>
<dbReference type="GO" id="GO:0046872">
    <property type="term" value="F:metal ion binding"/>
    <property type="evidence" value="ECO:0007669"/>
    <property type="project" value="UniProtKB-KW"/>
</dbReference>
<feature type="binding site" evidence="16">
    <location>
        <position position="183"/>
    </location>
    <ligand>
        <name>substrate</name>
    </ligand>
</feature>
<reference evidence="17 18" key="1">
    <citation type="submission" date="2013-12" db="EMBL/GenBank/DDBJ databases">
        <authorList>
            <consortium name="DOE Joint Genome Institute"/>
            <person name="Kappler U."/>
            <person name="Huntemann M."/>
            <person name="Han J."/>
            <person name="Chen A."/>
            <person name="Kyrpides N."/>
            <person name="Mavromatis K."/>
            <person name="Markowitz V."/>
            <person name="Palaniappan K."/>
            <person name="Ivanova N."/>
            <person name="Schaumberg A."/>
            <person name="Pati A."/>
            <person name="Liolios K."/>
            <person name="Nordberg H.P."/>
            <person name="Cantor M.N."/>
            <person name="Hua S.X."/>
            <person name="Woyke T."/>
        </authorList>
    </citation>
    <scope>NUCLEOTIDE SEQUENCE [LARGE SCALE GENOMIC DNA]</scope>
    <source>
        <strain evidence="18">AL2</strain>
    </source>
</reference>
<dbReference type="InParanoid" id="W0DY55"/>
<dbReference type="eggNOG" id="COG1521">
    <property type="taxonomic scope" value="Bacteria"/>
</dbReference>
<comment type="subunit">
    <text evidence="5 16">Homodimer.</text>
</comment>
<comment type="function">
    <text evidence="16">Catalyzes the phosphorylation of pantothenate (Pan), the first step in CoA biosynthesis.</text>
</comment>
<dbReference type="GO" id="GO:0005524">
    <property type="term" value="F:ATP binding"/>
    <property type="evidence" value="ECO:0007669"/>
    <property type="project" value="UniProtKB-UniRule"/>
</dbReference>
<dbReference type="InterPro" id="IPR043129">
    <property type="entry name" value="ATPase_NBD"/>
</dbReference>
<evidence type="ECO:0000256" key="1">
    <source>
        <dbReference type="ARBA" id="ARBA00001206"/>
    </source>
</evidence>
<dbReference type="HAMAP" id="MF_01274">
    <property type="entry name" value="Pantothen_kinase_3"/>
    <property type="match status" value="1"/>
</dbReference>
<organism evidence="17 18">
    <name type="scientific">Thiomicrospira aerophila AL3</name>
    <dbReference type="NCBI Taxonomy" id="717772"/>
    <lineage>
        <taxon>Bacteria</taxon>
        <taxon>Pseudomonadati</taxon>
        <taxon>Pseudomonadota</taxon>
        <taxon>Gammaproteobacteria</taxon>
        <taxon>Thiotrichales</taxon>
        <taxon>Piscirickettsiaceae</taxon>
        <taxon>Thiomicrospira</taxon>
    </lineage>
</organism>
<evidence type="ECO:0000256" key="2">
    <source>
        <dbReference type="ARBA" id="ARBA00001958"/>
    </source>
</evidence>
<evidence type="ECO:0000256" key="9">
    <source>
        <dbReference type="ARBA" id="ARBA00022741"/>
    </source>
</evidence>
<gene>
    <name evidence="16" type="primary">coaX</name>
    <name evidence="17" type="ORF">THIAE_01530</name>
</gene>
<evidence type="ECO:0000256" key="13">
    <source>
        <dbReference type="ARBA" id="ARBA00022993"/>
    </source>
</evidence>
<dbReference type="InterPro" id="IPR004619">
    <property type="entry name" value="Type_III_PanK"/>
</dbReference>
<evidence type="ECO:0000256" key="7">
    <source>
        <dbReference type="ARBA" id="ARBA00022490"/>
    </source>
</evidence>
<evidence type="ECO:0000313" key="17">
    <source>
        <dbReference type="EMBL" id="AHF02178.1"/>
    </source>
</evidence>
<dbReference type="EMBL" id="CP007030">
    <property type="protein sequence ID" value="AHF02178.1"/>
    <property type="molecule type" value="Genomic_DNA"/>
</dbReference>
<evidence type="ECO:0000256" key="14">
    <source>
        <dbReference type="ARBA" id="ARBA00038036"/>
    </source>
</evidence>
<feature type="binding site" evidence="16">
    <location>
        <begin position="106"/>
        <end position="109"/>
    </location>
    <ligand>
        <name>substrate</name>
    </ligand>
</feature>
<evidence type="ECO:0000256" key="5">
    <source>
        <dbReference type="ARBA" id="ARBA00011738"/>
    </source>
</evidence>
<evidence type="ECO:0000256" key="11">
    <source>
        <dbReference type="ARBA" id="ARBA00022840"/>
    </source>
</evidence>
<evidence type="ECO:0000256" key="15">
    <source>
        <dbReference type="ARBA" id="ARBA00040883"/>
    </source>
</evidence>
<comment type="similarity">
    <text evidence="14 16">Belongs to the type III pantothenate kinase family.</text>
</comment>
<dbReference type="Pfam" id="PF03309">
    <property type="entry name" value="Pan_kinase"/>
    <property type="match status" value="1"/>
</dbReference>
<accession>W0DY55</accession>
<dbReference type="UniPathway" id="UPA00241">
    <property type="reaction ID" value="UER00352"/>
</dbReference>
<comment type="cofactor">
    <cofactor evidence="2">
        <name>K(+)</name>
        <dbReference type="ChEBI" id="CHEBI:29103"/>
    </cofactor>
</comment>
<dbReference type="GO" id="GO:0004594">
    <property type="term" value="F:pantothenate kinase activity"/>
    <property type="evidence" value="ECO:0007669"/>
    <property type="project" value="UniProtKB-UniRule"/>
</dbReference>
<comment type="subcellular location">
    <subcellularLocation>
        <location evidence="3 16">Cytoplasm</location>
    </subcellularLocation>
</comment>
<keyword evidence="9 16" id="KW-0547">Nucleotide-binding</keyword>
<evidence type="ECO:0000256" key="6">
    <source>
        <dbReference type="ARBA" id="ARBA00012102"/>
    </source>
</evidence>
<sequence length="257" mass="27904">MRKAILLLDLGNTHLNWGLCDSASLQIFDTGKVADQAWSDLISATGQLANIQVSIEEIWLCSVAKSTIKESLLSWVTLVDRPIYQARTGQRFNKLVNSYDNYAQLGIDRWLGLVALTTDYGYPALLIDAGSAMTLDYVDAGAVYQGGWIVPGIGKSRQCLSQQTSLLVPDSPLPNSLCIAKNTTAGITAGLLAAAVGTIAQFERQIDKQTEVCKVITGGEGPLLLKYLNSDWQYDPHLVLKGLALYAQANKLVSRNN</sequence>
<evidence type="ECO:0000256" key="12">
    <source>
        <dbReference type="ARBA" id="ARBA00022958"/>
    </source>
</evidence>
<dbReference type="EC" id="2.7.1.33" evidence="6 16"/>
<evidence type="ECO:0000313" key="18">
    <source>
        <dbReference type="Proteomes" id="UP000005380"/>
    </source>
</evidence>
<dbReference type="HOGENOM" id="CLU_066627_0_0_6"/>
<keyword evidence="18" id="KW-1185">Reference proteome</keyword>
<feature type="binding site" evidence="16">
    <location>
        <begin position="9"/>
        <end position="16"/>
    </location>
    <ligand>
        <name>ATP</name>
        <dbReference type="ChEBI" id="CHEBI:30616"/>
    </ligand>
</feature>
<feature type="active site" description="Proton acceptor" evidence="16">
    <location>
        <position position="108"/>
    </location>
</feature>
<dbReference type="AlphaFoldDB" id="W0DY55"/>
<dbReference type="GO" id="GO:0015937">
    <property type="term" value="P:coenzyme A biosynthetic process"/>
    <property type="evidence" value="ECO:0007669"/>
    <property type="project" value="UniProtKB-UniRule"/>
</dbReference>
<dbReference type="GO" id="GO:0005737">
    <property type="term" value="C:cytoplasm"/>
    <property type="evidence" value="ECO:0007669"/>
    <property type="project" value="UniProtKB-SubCell"/>
</dbReference>
<proteinExistence type="inferred from homology"/>
<keyword evidence="11 16" id="KW-0067">ATP-binding</keyword>
<dbReference type="PANTHER" id="PTHR34265">
    <property type="entry name" value="TYPE III PANTOTHENATE KINASE"/>
    <property type="match status" value="1"/>
</dbReference>
<dbReference type="NCBIfam" id="TIGR00671">
    <property type="entry name" value="baf"/>
    <property type="match status" value="1"/>
</dbReference>
<keyword evidence="12 16" id="KW-0630">Potassium</keyword>
<evidence type="ECO:0000256" key="4">
    <source>
        <dbReference type="ARBA" id="ARBA00005225"/>
    </source>
</evidence>
<dbReference type="Gene3D" id="3.30.420.40">
    <property type="match status" value="2"/>
</dbReference>
<comment type="catalytic activity">
    <reaction evidence="1 16">
        <text>(R)-pantothenate + ATP = (R)-4'-phosphopantothenate + ADP + H(+)</text>
        <dbReference type="Rhea" id="RHEA:16373"/>
        <dbReference type="ChEBI" id="CHEBI:10986"/>
        <dbReference type="ChEBI" id="CHEBI:15378"/>
        <dbReference type="ChEBI" id="CHEBI:29032"/>
        <dbReference type="ChEBI" id="CHEBI:30616"/>
        <dbReference type="ChEBI" id="CHEBI:456216"/>
        <dbReference type="EC" id="2.7.1.33"/>
    </reaction>
</comment>
<dbReference type="CDD" id="cd24015">
    <property type="entry name" value="ASKHA_NBD_PanK-III"/>
    <property type="match status" value="1"/>
</dbReference>
<dbReference type="STRING" id="717772.THIAE_01530"/>
<dbReference type="SUPFAM" id="SSF53067">
    <property type="entry name" value="Actin-like ATPase domain"/>
    <property type="match status" value="2"/>
</dbReference>
<keyword evidence="7 16" id="KW-0963">Cytoplasm</keyword>
<dbReference type="KEGG" id="tao:THIAE_01530"/>
<evidence type="ECO:0000256" key="8">
    <source>
        <dbReference type="ARBA" id="ARBA00022679"/>
    </source>
</evidence>
<feature type="binding site" evidence="16">
    <location>
        <position position="131"/>
    </location>
    <ligand>
        <name>ATP</name>
        <dbReference type="ChEBI" id="CHEBI:30616"/>
    </ligand>
</feature>